<comment type="caution">
    <text evidence="1">The sequence shown here is derived from an EMBL/GenBank/DDBJ whole genome shotgun (WGS) entry which is preliminary data.</text>
</comment>
<dbReference type="AlphaFoldDB" id="A0A833WQW4"/>
<proteinExistence type="predicted"/>
<protein>
    <submittedName>
        <fullName evidence="1">Uncharacterized protein</fullName>
    </submittedName>
</protein>
<dbReference type="EMBL" id="WSZM01000378">
    <property type="protein sequence ID" value="KAF4034236.1"/>
    <property type="molecule type" value="Genomic_DNA"/>
</dbReference>
<evidence type="ECO:0000313" key="4">
    <source>
        <dbReference type="Proteomes" id="UP000602510"/>
    </source>
</evidence>
<dbReference type="EMBL" id="JAACNO010000795">
    <property type="protein sequence ID" value="KAF4144769.1"/>
    <property type="molecule type" value="Genomic_DNA"/>
</dbReference>
<organism evidence="1 4">
    <name type="scientific">Phytophthora infestans</name>
    <name type="common">Potato late blight agent</name>
    <name type="synonym">Botrytis infestans</name>
    <dbReference type="NCBI Taxonomy" id="4787"/>
    <lineage>
        <taxon>Eukaryota</taxon>
        <taxon>Sar</taxon>
        <taxon>Stramenopiles</taxon>
        <taxon>Oomycota</taxon>
        <taxon>Peronosporomycetes</taxon>
        <taxon>Peronosporales</taxon>
        <taxon>Peronosporaceae</taxon>
        <taxon>Phytophthora</taxon>
    </lineage>
</organism>
<dbReference type="Proteomes" id="UP000602510">
    <property type="component" value="Unassembled WGS sequence"/>
</dbReference>
<evidence type="ECO:0000313" key="3">
    <source>
        <dbReference type="EMBL" id="KAF4146741.1"/>
    </source>
</evidence>
<name>A0A833WQW4_PHYIN</name>
<dbReference type="Proteomes" id="UP000704712">
    <property type="component" value="Unassembled WGS sequence"/>
</dbReference>
<evidence type="ECO:0000313" key="2">
    <source>
        <dbReference type="EMBL" id="KAF4144769.1"/>
    </source>
</evidence>
<gene>
    <name evidence="1" type="ORF">GN244_ATG13805</name>
    <name evidence="3" type="ORF">GN958_ATG04057</name>
    <name evidence="2" type="ORF">GN958_ATG05937</name>
</gene>
<keyword evidence="4" id="KW-1185">Reference proteome</keyword>
<reference evidence="1" key="1">
    <citation type="submission" date="2020-04" db="EMBL/GenBank/DDBJ databases">
        <title>Hybrid Assembly of Korean Phytophthora infestans isolates.</title>
        <authorList>
            <person name="Prokchorchik M."/>
            <person name="Lee Y."/>
            <person name="Seo J."/>
            <person name="Cho J.-H."/>
            <person name="Park Y.-E."/>
            <person name="Jang D.-C."/>
            <person name="Im J.-S."/>
            <person name="Choi J.-G."/>
            <person name="Park H.-J."/>
            <person name="Lee G.-B."/>
            <person name="Lee Y.-G."/>
            <person name="Hong S.-Y."/>
            <person name="Cho K."/>
            <person name="Sohn K.H."/>
        </authorList>
    </citation>
    <scope>NUCLEOTIDE SEQUENCE</scope>
    <source>
        <strain evidence="1">KR_1_A1</strain>
        <strain evidence="2">KR_2_A2</strain>
    </source>
</reference>
<evidence type="ECO:0000313" key="1">
    <source>
        <dbReference type="EMBL" id="KAF4034236.1"/>
    </source>
</evidence>
<dbReference type="EMBL" id="JAACNO010000562">
    <property type="protein sequence ID" value="KAF4146741.1"/>
    <property type="molecule type" value="Genomic_DNA"/>
</dbReference>
<sequence>MQNNAELQRTLNELCTDLFATSAIDNCSSILQSLALLAEAFPHAQSLIGRLLSQPEDNQDRPWPITVSKLSTLSSNFLYNKETARSTVYLLAVLANNNYLNQRRIVQNVIGVKLEINPRKRGALATGSNLYALTVPVTVTNTYRRWKKRQQKLQNCRLPSGVPPTHDGIPMPCYCDNCLGAEQLLSTWQQHFRDLSRWSLDDDIKDATSSARSLSTKEFFRMFLEDFELRVCTVGGTMGKQKQTDGSNRYQSVVYYLVPPEEGAPVQFSPLRHVSAIAIAAEIDIETTRIALLQSRESPSLKLPESSILAADQVILFSGTLDIKSCRPEDPESEASLCCQHQAVDSNELLLADFLRFEEQHGQLAQYDSLVDDVGGEDSEMAETTRRVLLRMLAFCESGDRIPLSVFRRCLARSVDSKQAVDDSFTFCKVEGIESAPLKATITMTAVLTDQVLQIDCAVTTVEGTSSSFSTRVPQQELINMNDPGDEGNLSLLYLSDDALEILIQRCRICTCENQENHVDGDELFYLRSSTFAEDRSVKPSDGHTIVAHGNQQDCAAVRPPLSSKAKRVLVEMETVVSEEKYRRWTCGRLTTVMEKLATVVADCNARISYLSTAKDKKLVVMPSEVHRSAVISRCRHCRDLLIQLGKKVALKAKPLDTSASISEEKPWLIAKMIHSSIQGVLVHSENFDPWEIPDARVKKLQLDHRIWASGYLYPDAAFYRDFEARRRENRKKQQQLSRKLLLKKRKSNDEARVRQQKSMQS</sequence>
<accession>A0A833WQW4</accession>